<evidence type="ECO:0000313" key="3">
    <source>
        <dbReference type="Proteomes" id="UP000245695"/>
    </source>
</evidence>
<dbReference type="KEGG" id="rhom:FRIFI_1440"/>
<sequence>MINIRCELEKDYNIVENVVKGSFKNEEFSDKDEHNLVNRLRNSKEYVKELALLAEVNEEIVGYSLLTKIKIKNKNESRESLALAPVSVLPEYQKKGVGSTLINKAIEKAKNLGYTSIVVLGHPNYYLKFGFINASEFDIKPPFEVPDDVFKVLVLDEEKFKGTSGVVEYSSVFFE</sequence>
<dbReference type="EMBL" id="LN650648">
    <property type="protein sequence ID" value="CEI72975.1"/>
    <property type="molecule type" value="Genomic_DNA"/>
</dbReference>
<accession>A0A2P2BRG6</accession>
<proteinExistence type="predicted"/>
<dbReference type="InterPro" id="IPR000182">
    <property type="entry name" value="GNAT_dom"/>
</dbReference>
<dbReference type="PROSITE" id="PS51186">
    <property type="entry name" value="GNAT"/>
    <property type="match status" value="1"/>
</dbReference>
<dbReference type="Pfam" id="PF00583">
    <property type="entry name" value="Acetyltransf_1"/>
    <property type="match status" value="1"/>
</dbReference>
<dbReference type="Proteomes" id="UP000245695">
    <property type="component" value="Chromosome 1"/>
</dbReference>
<evidence type="ECO:0000313" key="2">
    <source>
        <dbReference type="EMBL" id="CEI72975.1"/>
    </source>
</evidence>
<protein>
    <submittedName>
        <fullName evidence="2">Acetyltransferase, GNAT</fullName>
    </submittedName>
</protein>
<dbReference type="RefSeq" id="WP_166505458.1">
    <property type="nucleotide sequence ID" value="NZ_JAKNTL010000007.1"/>
</dbReference>
<gene>
    <name evidence="2" type="ORF">FRIFI_1440</name>
</gene>
<organism evidence="2 3">
    <name type="scientific">Romboutsia hominis</name>
    <dbReference type="NCBI Taxonomy" id="1507512"/>
    <lineage>
        <taxon>Bacteria</taxon>
        <taxon>Bacillati</taxon>
        <taxon>Bacillota</taxon>
        <taxon>Clostridia</taxon>
        <taxon>Peptostreptococcales</taxon>
        <taxon>Peptostreptococcaceae</taxon>
        <taxon>Romboutsia</taxon>
    </lineage>
</organism>
<dbReference type="GO" id="GO:0016747">
    <property type="term" value="F:acyltransferase activity, transferring groups other than amino-acyl groups"/>
    <property type="evidence" value="ECO:0007669"/>
    <property type="project" value="InterPro"/>
</dbReference>
<keyword evidence="2" id="KW-0808">Transferase</keyword>
<keyword evidence="3" id="KW-1185">Reference proteome</keyword>
<name>A0A2P2BRG6_9FIRM</name>
<feature type="domain" description="N-acetyltransferase" evidence="1">
    <location>
        <begin position="2"/>
        <end position="156"/>
    </location>
</feature>
<dbReference type="SUPFAM" id="SSF55729">
    <property type="entry name" value="Acyl-CoA N-acyltransferases (Nat)"/>
    <property type="match status" value="1"/>
</dbReference>
<dbReference type="PANTHER" id="PTHR43617">
    <property type="entry name" value="L-AMINO ACID N-ACETYLTRANSFERASE"/>
    <property type="match status" value="1"/>
</dbReference>
<dbReference type="AlphaFoldDB" id="A0A2P2BRG6"/>
<dbReference type="InterPro" id="IPR050276">
    <property type="entry name" value="MshD_Acetyltransferase"/>
</dbReference>
<dbReference type="CDD" id="cd04301">
    <property type="entry name" value="NAT_SF"/>
    <property type="match status" value="1"/>
</dbReference>
<dbReference type="PANTHER" id="PTHR43617:SF2">
    <property type="entry name" value="UPF0039 PROTEIN SLL0451"/>
    <property type="match status" value="1"/>
</dbReference>
<reference evidence="2 3" key="1">
    <citation type="submission" date="2014-09" db="EMBL/GenBank/DDBJ databases">
        <authorList>
            <person name="Hornung B.V."/>
        </authorList>
    </citation>
    <scope>NUCLEOTIDE SEQUENCE [LARGE SCALE GENOMIC DNA]</scope>
    <source>
        <strain evidence="2 3">FRIFI</strain>
    </source>
</reference>
<dbReference type="InterPro" id="IPR016181">
    <property type="entry name" value="Acyl_CoA_acyltransferase"/>
</dbReference>
<evidence type="ECO:0000259" key="1">
    <source>
        <dbReference type="PROSITE" id="PS51186"/>
    </source>
</evidence>
<dbReference type="Gene3D" id="3.40.630.30">
    <property type="match status" value="1"/>
</dbReference>